<protein>
    <submittedName>
        <fullName evidence="2">Rv3235 family protein</fullName>
    </submittedName>
</protein>
<name>A0ABY5K251_9CELL</name>
<keyword evidence="3" id="KW-1185">Reference proteome</keyword>
<accession>A0ABY5K251</accession>
<dbReference type="Pfam" id="PF20060">
    <property type="entry name" value="DUF6459"/>
    <property type="match status" value="1"/>
</dbReference>
<proteinExistence type="predicted"/>
<dbReference type="EMBL" id="CP101989">
    <property type="protein sequence ID" value="UUI63879.1"/>
    <property type="molecule type" value="Genomic_DNA"/>
</dbReference>
<reference evidence="2 3" key="1">
    <citation type="submission" date="2022-07" db="EMBL/GenBank/DDBJ databases">
        <title>Novel species in genus cellulomonas.</title>
        <authorList>
            <person name="Ye L."/>
        </authorList>
    </citation>
    <scope>NUCLEOTIDE SEQUENCE [LARGE SCALE GENOMIC DNA]</scope>
    <source>
        <strain evidence="3">zg-Y908</strain>
    </source>
</reference>
<dbReference type="InterPro" id="IPR045596">
    <property type="entry name" value="DUF6459"/>
</dbReference>
<evidence type="ECO:0000313" key="3">
    <source>
        <dbReference type="Proteomes" id="UP001317322"/>
    </source>
</evidence>
<organism evidence="2 3">
    <name type="scientific">Cellulomonas wangsupingiae</name>
    <dbReference type="NCBI Taxonomy" id="2968085"/>
    <lineage>
        <taxon>Bacteria</taxon>
        <taxon>Bacillati</taxon>
        <taxon>Actinomycetota</taxon>
        <taxon>Actinomycetes</taxon>
        <taxon>Micrococcales</taxon>
        <taxon>Cellulomonadaceae</taxon>
        <taxon>Cellulomonas</taxon>
    </lineage>
</organism>
<dbReference type="Proteomes" id="UP001317322">
    <property type="component" value="Chromosome"/>
</dbReference>
<evidence type="ECO:0000256" key="1">
    <source>
        <dbReference type="SAM" id="MobiDB-lite"/>
    </source>
</evidence>
<sequence length="238" mass="25147">MTTTRHDDVAPTTAVEEALSVLDTTDAGPRPHAHLRAVDSPVPRPAGVRRPDASTATGRARVGTALPADTAAAQTSPGPRLRLVPALRPVPARTAAPAAPPPVLVERVRGLAMVDRVRTTDHDDDRGAAPAADPGRFAHGVGLACVEVTLGRRPAAQLARWVGPGVLEMLQQRADLVRRSGIRAHARRPAARRVRVCAVDAHTAEACLVVDDGARVRAVALRLEAHRGAWRVTQLEIG</sequence>
<gene>
    <name evidence="2" type="ORF">NP075_12130</name>
</gene>
<evidence type="ECO:0000313" key="2">
    <source>
        <dbReference type="EMBL" id="UUI63879.1"/>
    </source>
</evidence>
<feature type="region of interest" description="Disordered" evidence="1">
    <location>
        <begin position="22"/>
        <end position="82"/>
    </location>
</feature>
<dbReference type="RefSeq" id="WP_227565423.1">
    <property type="nucleotide sequence ID" value="NZ_CP101989.1"/>
</dbReference>